<evidence type="ECO:0000313" key="2">
    <source>
        <dbReference type="Proteomes" id="UP000198312"/>
    </source>
</evidence>
<gene>
    <name evidence="1" type="ORF">CFK37_06580</name>
</gene>
<keyword evidence="1" id="KW-0547">Nucleotide-binding</keyword>
<dbReference type="GO" id="GO:0005524">
    <property type="term" value="F:ATP binding"/>
    <property type="evidence" value="ECO:0007669"/>
    <property type="project" value="UniProtKB-KW"/>
</dbReference>
<dbReference type="EMBL" id="CP022315">
    <property type="protein sequence ID" value="ASK61847.1"/>
    <property type="molecule type" value="Genomic_DNA"/>
</dbReference>
<keyword evidence="2" id="KW-1185">Reference proteome</keyword>
<sequence>MIRDSLIAPFDQKMDIVIACDNSGSIGMKTADDVSAPYDVVSYFAFRVAYMECMAAGGIPFSVIIQNFNDKSAWNSLLTGIKRGCNELAIDPLPITGSTESNFSLAQSATGITVLGKRLRKAAHSPAIEQVLSAAVIGSPLIGNEVIEQKENIAPLALFQWFCKQHTVLTVVPVGSKGILHELRQLFPDQSLDFTCDLRMEKSSGPSTCFIAVYAESDHRIITSKAGRLFHNVNVNGGSFTSSELKIDR</sequence>
<name>A0A220U151_9BACI</name>
<dbReference type="Proteomes" id="UP000198312">
    <property type="component" value="Chromosome"/>
</dbReference>
<evidence type="ECO:0000313" key="1">
    <source>
        <dbReference type="EMBL" id="ASK61847.1"/>
    </source>
</evidence>
<organism evidence="1 2">
    <name type="scientific">Virgibacillus phasianinus</name>
    <dbReference type="NCBI Taxonomy" id="2017483"/>
    <lineage>
        <taxon>Bacteria</taxon>
        <taxon>Bacillati</taxon>
        <taxon>Bacillota</taxon>
        <taxon>Bacilli</taxon>
        <taxon>Bacillales</taxon>
        <taxon>Bacillaceae</taxon>
        <taxon>Virgibacillus</taxon>
    </lineage>
</organism>
<dbReference type="AlphaFoldDB" id="A0A220U151"/>
<dbReference type="KEGG" id="vil:CFK37_06580"/>
<proteinExistence type="predicted"/>
<protein>
    <submittedName>
        <fullName evidence="1">ATP-binding protein</fullName>
    </submittedName>
</protein>
<reference evidence="1 2" key="1">
    <citation type="submission" date="2017-07" db="EMBL/GenBank/DDBJ databases">
        <title>Virgibacillus sp. LM2416.</title>
        <authorList>
            <person name="Tak E.J."/>
            <person name="Bae J.-W."/>
        </authorList>
    </citation>
    <scope>NUCLEOTIDE SEQUENCE [LARGE SCALE GENOMIC DNA]</scope>
    <source>
        <strain evidence="1 2">LM2416</strain>
    </source>
</reference>
<keyword evidence="1" id="KW-0067">ATP-binding</keyword>
<accession>A0A220U151</accession>